<dbReference type="InterPro" id="IPR013088">
    <property type="entry name" value="Znf_NHR/GATA"/>
</dbReference>
<dbReference type="AlphaFoldDB" id="A0A443SCJ0"/>
<dbReference type="STRING" id="299467.A0A443SCJ0"/>
<dbReference type="InterPro" id="IPR002857">
    <property type="entry name" value="Znf_CXXC"/>
</dbReference>
<keyword evidence="2 9" id="KW-0863">Zinc-finger</keyword>
<keyword evidence="6" id="KW-0804">Transcription</keyword>
<reference evidence="12 13" key="1">
    <citation type="journal article" date="2018" name="Gigascience">
        <title>Genomes of trombidid mites reveal novel predicted allergens and laterally-transferred genes associated with secondary metabolism.</title>
        <authorList>
            <person name="Dong X."/>
            <person name="Chaisiri K."/>
            <person name="Xia D."/>
            <person name="Armstrong S.D."/>
            <person name="Fang Y."/>
            <person name="Donnelly M.J."/>
            <person name="Kadowaki T."/>
            <person name="McGarry J.W."/>
            <person name="Darby A.C."/>
            <person name="Makepeace B.L."/>
        </authorList>
    </citation>
    <scope>NUCLEOTIDE SEQUENCE [LARGE SCALE GENOMIC DNA]</scope>
    <source>
        <strain evidence="12">UoL-UT</strain>
    </source>
</reference>
<dbReference type="SUPFAM" id="SSF57716">
    <property type="entry name" value="Glucocorticoid receptor-like (DNA-binding domain)"/>
    <property type="match status" value="1"/>
</dbReference>
<evidence type="ECO:0000259" key="10">
    <source>
        <dbReference type="PROSITE" id="PS51030"/>
    </source>
</evidence>
<evidence type="ECO:0000313" key="13">
    <source>
        <dbReference type="Proteomes" id="UP000288716"/>
    </source>
</evidence>
<keyword evidence="4" id="KW-0805">Transcription regulation</keyword>
<protein>
    <submittedName>
        <fullName evidence="12">Nuclear receptor-like protein</fullName>
    </submittedName>
</protein>
<name>A0A443SCJ0_9ACAR</name>
<keyword evidence="13" id="KW-1185">Reference proteome</keyword>
<comment type="caution">
    <text evidence="12">The sequence shown here is derived from an EMBL/GenBank/DDBJ whole genome shotgun (WGS) entry which is preliminary data.</text>
</comment>
<evidence type="ECO:0000256" key="4">
    <source>
        <dbReference type="ARBA" id="ARBA00023015"/>
    </source>
</evidence>
<keyword evidence="5" id="KW-0238">DNA-binding</keyword>
<evidence type="ECO:0000256" key="9">
    <source>
        <dbReference type="PROSITE-ProRule" id="PRU00509"/>
    </source>
</evidence>
<accession>A0A443SCJ0</accession>
<dbReference type="Pfam" id="PF00105">
    <property type="entry name" value="zf-C4"/>
    <property type="match status" value="1"/>
</dbReference>
<evidence type="ECO:0000256" key="5">
    <source>
        <dbReference type="ARBA" id="ARBA00023125"/>
    </source>
</evidence>
<dbReference type="GO" id="GO:0008270">
    <property type="term" value="F:zinc ion binding"/>
    <property type="evidence" value="ECO:0007669"/>
    <property type="project" value="UniProtKB-KW"/>
</dbReference>
<dbReference type="Gene3D" id="3.30.50.10">
    <property type="entry name" value="Erythroid Transcription Factor GATA-1, subunit A"/>
    <property type="match status" value="1"/>
</dbReference>
<feature type="domain" description="CXXC-type" evidence="11">
    <location>
        <begin position="259"/>
        <end position="304"/>
    </location>
</feature>
<keyword evidence="8" id="KW-0539">Nucleus</keyword>
<organism evidence="12 13">
    <name type="scientific">Leptotrombidium deliense</name>
    <dbReference type="NCBI Taxonomy" id="299467"/>
    <lineage>
        <taxon>Eukaryota</taxon>
        <taxon>Metazoa</taxon>
        <taxon>Ecdysozoa</taxon>
        <taxon>Arthropoda</taxon>
        <taxon>Chelicerata</taxon>
        <taxon>Arachnida</taxon>
        <taxon>Acari</taxon>
        <taxon>Acariformes</taxon>
        <taxon>Trombidiformes</taxon>
        <taxon>Prostigmata</taxon>
        <taxon>Anystina</taxon>
        <taxon>Parasitengona</taxon>
        <taxon>Trombiculoidea</taxon>
        <taxon>Trombiculidae</taxon>
        <taxon>Leptotrombidium</taxon>
    </lineage>
</organism>
<evidence type="ECO:0000259" key="11">
    <source>
        <dbReference type="PROSITE" id="PS51058"/>
    </source>
</evidence>
<keyword evidence="1" id="KW-0479">Metal-binding</keyword>
<dbReference type="PROSITE" id="PS51058">
    <property type="entry name" value="ZF_CXXC"/>
    <property type="match status" value="1"/>
</dbReference>
<gene>
    <name evidence="12" type="ORF">B4U80_07072</name>
</gene>
<feature type="domain" description="Nuclear receptor" evidence="10">
    <location>
        <begin position="129"/>
        <end position="208"/>
    </location>
</feature>
<evidence type="ECO:0000256" key="6">
    <source>
        <dbReference type="ARBA" id="ARBA00023163"/>
    </source>
</evidence>
<keyword evidence="3" id="KW-0862">Zinc</keyword>
<dbReference type="GO" id="GO:0003700">
    <property type="term" value="F:DNA-binding transcription factor activity"/>
    <property type="evidence" value="ECO:0007669"/>
    <property type="project" value="InterPro"/>
</dbReference>
<dbReference type="Proteomes" id="UP000288716">
    <property type="component" value="Unassembled WGS sequence"/>
</dbReference>
<dbReference type="VEuPathDB" id="VectorBase:LDEU006856"/>
<dbReference type="PROSITE" id="PS51030">
    <property type="entry name" value="NUCLEAR_REC_DBD_2"/>
    <property type="match status" value="1"/>
</dbReference>
<dbReference type="GO" id="GO:0043565">
    <property type="term" value="F:sequence-specific DNA binding"/>
    <property type="evidence" value="ECO:0007669"/>
    <property type="project" value="InterPro"/>
</dbReference>
<evidence type="ECO:0000256" key="2">
    <source>
        <dbReference type="ARBA" id="ARBA00022771"/>
    </source>
</evidence>
<sequence>MDKTKHLRKHLEKDDQKKCRSLICDENGIIIGEMVYRCLICYYISDSVATARDHYRDKHVDIDDTIVNGEQDSSEFSSITMNESRSGSPLLIDESNDLEKILSLTDKPYDSESGTSVTITPTTRDKSGYMNCTICGMTRFYSSVQKRYGQNACAACYRYFREFLLKPKVYSCKTLSQCPLNIRNRCKACWLKACIDTYDGKFEDSERQRVMTDYRPVKTGCEDEEMESVDDVDENDVKVKREKMDNGKFTAVKSIIYKNGTKRSLSCMKCENCLADDCGQCVYCLDKLEGKHKLRAMCVKKRCVSRYVNSNE</sequence>
<evidence type="ECO:0000256" key="1">
    <source>
        <dbReference type="ARBA" id="ARBA00022723"/>
    </source>
</evidence>
<evidence type="ECO:0000313" key="12">
    <source>
        <dbReference type="EMBL" id="RWS25184.1"/>
    </source>
</evidence>
<evidence type="ECO:0000256" key="7">
    <source>
        <dbReference type="ARBA" id="ARBA00023170"/>
    </source>
</evidence>
<proteinExistence type="predicted"/>
<dbReference type="OrthoDB" id="308383at2759"/>
<dbReference type="EMBL" id="NCKV01003980">
    <property type="protein sequence ID" value="RWS25184.1"/>
    <property type="molecule type" value="Genomic_DNA"/>
</dbReference>
<evidence type="ECO:0000256" key="8">
    <source>
        <dbReference type="ARBA" id="ARBA00023242"/>
    </source>
</evidence>
<dbReference type="InterPro" id="IPR001628">
    <property type="entry name" value="Znf_hrmn_rcpt"/>
</dbReference>
<evidence type="ECO:0000256" key="3">
    <source>
        <dbReference type="ARBA" id="ARBA00022833"/>
    </source>
</evidence>
<keyword evidence="7 12" id="KW-0675">Receptor</keyword>